<dbReference type="Proteomes" id="UP000050863">
    <property type="component" value="Unassembled WGS sequence"/>
</dbReference>
<protein>
    <submittedName>
        <fullName evidence="2">Uncharacterized protein</fullName>
    </submittedName>
</protein>
<keyword evidence="1" id="KW-0472">Membrane</keyword>
<proteinExistence type="predicted"/>
<evidence type="ECO:0000256" key="1">
    <source>
        <dbReference type="SAM" id="Phobius"/>
    </source>
</evidence>
<accession>A0A0R3LF99</accession>
<organism evidence="2 3">
    <name type="scientific">Bradyrhizobium jicamae</name>
    <dbReference type="NCBI Taxonomy" id="280332"/>
    <lineage>
        <taxon>Bacteria</taxon>
        <taxon>Pseudomonadati</taxon>
        <taxon>Pseudomonadota</taxon>
        <taxon>Alphaproteobacteria</taxon>
        <taxon>Hyphomicrobiales</taxon>
        <taxon>Nitrobacteraceae</taxon>
        <taxon>Bradyrhizobium</taxon>
    </lineage>
</organism>
<name>A0A0R3LF99_9BRAD</name>
<keyword evidence="1" id="KW-1133">Transmembrane helix</keyword>
<evidence type="ECO:0000313" key="2">
    <source>
        <dbReference type="EMBL" id="KRR06450.1"/>
    </source>
</evidence>
<keyword evidence="1" id="KW-0812">Transmembrane</keyword>
<comment type="caution">
    <text evidence="2">The sequence shown here is derived from an EMBL/GenBank/DDBJ whole genome shotgun (WGS) entry which is preliminary data.</text>
</comment>
<keyword evidence="3" id="KW-1185">Reference proteome</keyword>
<dbReference type="AlphaFoldDB" id="A0A0R3LF99"/>
<feature type="transmembrane region" description="Helical" evidence="1">
    <location>
        <begin position="18"/>
        <end position="40"/>
    </location>
</feature>
<sequence>MINVRLDRLPMSWPIWKLVLMVALGAWFEIYDVFFTAYIGPGLVESGIFTTSTVNCFGFAGLGLS</sequence>
<gene>
    <name evidence="2" type="ORF">CQ12_16605</name>
</gene>
<reference evidence="2 3" key="1">
    <citation type="submission" date="2014-03" db="EMBL/GenBank/DDBJ databases">
        <title>Bradyrhizobium valentinum sp. nov., isolated from effective nodules of Lupinus mariae-josephae, a lupine endemic of basic-lime soils in Eastern Spain.</title>
        <authorList>
            <person name="Duran D."/>
            <person name="Rey L."/>
            <person name="Navarro A."/>
            <person name="Busquets A."/>
            <person name="Imperial J."/>
            <person name="Ruiz-Argueso T."/>
        </authorList>
    </citation>
    <scope>NUCLEOTIDE SEQUENCE [LARGE SCALE GENOMIC DNA]</scope>
    <source>
        <strain evidence="2 3">PAC68</strain>
    </source>
</reference>
<dbReference type="STRING" id="280332.CQ12_16605"/>
<evidence type="ECO:0000313" key="3">
    <source>
        <dbReference type="Proteomes" id="UP000050863"/>
    </source>
</evidence>
<dbReference type="EMBL" id="LLXZ01000113">
    <property type="protein sequence ID" value="KRR06450.1"/>
    <property type="molecule type" value="Genomic_DNA"/>
</dbReference>